<gene>
    <name evidence="2" type="ORF">IF188_07715</name>
</gene>
<protein>
    <submittedName>
        <fullName evidence="2">DUF3515 family protein</fullName>
    </submittedName>
</protein>
<keyword evidence="1" id="KW-0732">Signal</keyword>
<organism evidence="2 3">
    <name type="scientific">Microbacterium helvum</name>
    <dbReference type="NCBI Taxonomy" id="2773713"/>
    <lineage>
        <taxon>Bacteria</taxon>
        <taxon>Bacillati</taxon>
        <taxon>Actinomycetota</taxon>
        <taxon>Actinomycetes</taxon>
        <taxon>Micrococcales</taxon>
        <taxon>Microbacteriaceae</taxon>
        <taxon>Microbacterium</taxon>
    </lineage>
</organism>
<comment type="caution">
    <text evidence="2">The sequence shown here is derived from an EMBL/GenBank/DDBJ whole genome shotgun (WGS) entry which is preliminary data.</text>
</comment>
<dbReference type="Pfam" id="PF12028">
    <property type="entry name" value="DUF3515"/>
    <property type="match status" value="1"/>
</dbReference>
<evidence type="ECO:0000256" key="1">
    <source>
        <dbReference type="SAM" id="SignalP"/>
    </source>
</evidence>
<keyword evidence="3" id="KW-1185">Reference proteome</keyword>
<proteinExistence type="predicted"/>
<accession>A0ABR8NLN7</accession>
<dbReference type="InterPro" id="IPR021903">
    <property type="entry name" value="DUF3515"/>
</dbReference>
<feature type="signal peptide" evidence="1">
    <location>
        <begin position="1"/>
        <end position="19"/>
    </location>
</feature>
<sequence>MIPSLAAAGLVVVATVGLAGCSTTVDMVPAEDANDPACAEVSVRLPGSVDGQSRIWTDAQATGAWGNDGSAILLRCGVAAPGPTEAKCITLGGVDWVVDETQAPKYLVTTYGREPAVEVFIDNEAVSPNEALTQLGERVVQNATTSVSACTNTETLLEDATADNG</sequence>
<evidence type="ECO:0000313" key="3">
    <source>
        <dbReference type="Proteomes" id="UP000598426"/>
    </source>
</evidence>
<dbReference type="Proteomes" id="UP000598426">
    <property type="component" value="Unassembled WGS sequence"/>
</dbReference>
<name>A0ABR8NLN7_9MICO</name>
<feature type="chain" id="PRO_5047291252" evidence="1">
    <location>
        <begin position="20"/>
        <end position="165"/>
    </location>
</feature>
<evidence type="ECO:0000313" key="2">
    <source>
        <dbReference type="EMBL" id="MBD3941581.1"/>
    </source>
</evidence>
<reference evidence="2 3" key="1">
    <citation type="submission" date="2020-09" db="EMBL/GenBank/DDBJ databases">
        <title>Isolation and identification of active actinomycetes.</title>
        <authorList>
            <person name="Li X."/>
        </authorList>
    </citation>
    <scope>NUCLEOTIDE SEQUENCE [LARGE SCALE GENOMIC DNA]</scope>
    <source>
        <strain evidence="2 3">NEAU-LLC</strain>
    </source>
</reference>
<dbReference type="EMBL" id="JACXZS010000004">
    <property type="protein sequence ID" value="MBD3941581.1"/>
    <property type="molecule type" value="Genomic_DNA"/>
</dbReference>